<feature type="domain" description="RHS protein conserved region" evidence="4">
    <location>
        <begin position="1121"/>
        <end position="1154"/>
    </location>
</feature>
<dbReference type="PANTHER" id="PTHR32305:SF15">
    <property type="entry name" value="PROTEIN RHSA-RELATED"/>
    <property type="match status" value="1"/>
</dbReference>
<name>A0ABS0EBC1_9GAMM</name>
<organism evidence="7 8">
    <name type="scientific">Rahnella laticis</name>
    <dbReference type="NCBI Taxonomy" id="2787622"/>
    <lineage>
        <taxon>Bacteria</taxon>
        <taxon>Pseudomonadati</taxon>
        <taxon>Pseudomonadota</taxon>
        <taxon>Gammaproteobacteria</taxon>
        <taxon>Enterobacterales</taxon>
        <taxon>Yersiniaceae</taxon>
        <taxon>Rahnella</taxon>
    </lineage>
</organism>
<comment type="similarity">
    <text evidence="1">Belongs to the RHS family.</text>
</comment>
<dbReference type="NCBIfam" id="TIGR03696">
    <property type="entry name" value="Rhs_assc_core"/>
    <property type="match status" value="1"/>
</dbReference>
<evidence type="ECO:0000259" key="4">
    <source>
        <dbReference type="Pfam" id="PF03527"/>
    </source>
</evidence>
<keyword evidence="2" id="KW-0677">Repeat</keyword>
<feature type="region of interest" description="Disordered" evidence="3">
    <location>
        <begin position="588"/>
        <end position="617"/>
    </location>
</feature>
<dbReference type="InterPro" id="IPR031325">
    <property type="entry name" value="RHS_repeat"/>
</dbReference>
<dbReference type="Proteomes" id="UP000636811">
    <property type="component" value="Unassembled WGS sequence"/>
</dbReference>
<evidence type="ECO:0000259" key="6">
    <source>
        <dbReference type="Pfam" id="PF25023"/>
    </source>
</evidence>
<dbReference type="InterPro" id="IPR022385">
    <property type="entry name" value="Rhs_assc_core"/>
</dbReference>
<gene>
    <name evidence="7" type="ORF">IV433_23500</name>
</gene>
<evidence type="ECO:0000313" key="8">
    <source>
        <dbReference type="Proteomes" id="UP000636811"/>
    </source>
</evidence>
<sequence>MTGFPAARQFDKTAIGGPIVQGSLGVMIGAPTGVACSVCPGGVLEGSPVNPSLGAKVLPGETDIALPAPLPFALSRSYSSYKTDTPAPVGMFGPGWSAAADIRLQIRADELILNDNAGRSIHFHLLPPGQIAFSHSEKLWLARGGVDKQPENHPLSPLWRALPEALRNSPHYYFVANDATGPWWILGCVQLPATAEDVLPRPLPSSRVLLGLSDRFGNQLNYHRDEEGEFAGQITGVTDSCGRRFRLELVTLRDFRPVLNTAWGSDCGVRLSVVWLTKDAAFPDLPSKPLARYDYTPRGELKTVYDRAGEIVRQFDWHPEPAGTGLMVAHRYAGRPATRYVYDASGRVVSQVNPGGLNYQFEYSTHQTRVTDSLGRLRVYHFEGEKGLRRVVRLDNADGSYVQSTFDSRGGLTSQTDTAGRTTGFHLNPASGDLTEIVHPGGEKRSRFSYNRAGQLITATAPDGRQIRKDYDSSGRLTAETDALNQTRRYHYAGDKSAQPCATEDAAGGRQTLEWNASGLLESFTDCSGFKTVYRYNRDGQPVEILHEEGMKTRFAYDARGRRIVREDASGARTHEEYNAAGDVITVTRPDGTQSTQTYDERGNPTSQTEGGLTRQTGFDSAGRLVRLVNENGAETHFAYDVMDRLIQETGFDGRVQNYLYDLSGRLIRSDDAGLITHWHYDEDGQLIRQQRPDTDDGPDEVLWQYDAAGRVNETAHRSETHLVTVRFQYDDNDSLTGERQIIRNAHGDLLWQHTVRHQFDPRGFEVSARYDGLPEIHWQTYGPGHLLGVKLGHDVVLELSRDRLHRETTRRFSDNWQSENAYSLTGQLAGQKTPDVGHPNLMRDYHYNTAGQMTKMTTGLGDHHYAYTPAGRLQSVSSPDGFLATLTDPAGNRSVTHHDLNVPPEDARPVWYHNRVQRDECYLYEYDKFGNLTEKHPFHAGRMHTPQNGGAISHLAYDQAHRLTRLTTEEDGQTLMRARYIYDPLGRRVGKHVSQINPQSGEVQTQNTWFGWDGDRLVLTENRDTQLHTIYHPGSFVPLLRAEHARMEDSHRTLAEKLEEDAGSPFPGDIHQRFNDIEKEIRRNDVSDAHLQWLASVGLKTENLAPWLEPLPEAGELKLHLYHCDHLGTPVALINHKTGKVEWDAILDVWGNAVDIFNPYKLRQPIRMQGQHYDEESGLHYNRHRYYDPAQGRYITQDPIGLRGGWNRYIYINNPVQYIDALGLKGFGIGISQTGQAAESAGRYLSESDREGALLAISGPYYAPMSGSISVDLSYALDFFMGGNDSYGLAAGTNVGSPIGVDLCTYRSLCEHEGIGIAAGGAFTGTISGGSVSSGESDLEGWGGAGGWLGKFGITAMKDSAGNKSGSLGAGPGAGAFVGKITCHQSTKCAFD</sequence>
<accession>A0ABS0EBC1</accession>
<evidence type="ECO:0000259" key="5">
    <source>
        <dbReference type="Pfam" id="PF20148"/>
    </source>
</evidence>
<dbReference type="InterPro" id="IPR056823">
    <property type="entry name" value="TEN-like_YD-shell"/>
</dbReference>
<dbReference type="InterPro" id="IPR006530">
    <property type="entry name" value="YD"/>
</dbReference>
<dbReference type="PRINTS" id="PR00394">
    <property type="entry name" value="RHSPROTEIN"/>
</dbReference>
<dbReference type="Pfam" id="PF05593">
    <property type="entry name" value="RHS_repeat"/>
    <property type="match status" value="3"/>
</dbReference>
<dbReference type="Pfam" id="PF25023">
    <property type="entry name" value="TEN_YD-shell"/>
    <property type="match status" value="1"/>
</dbReference>
<dbReference type="EMBL" id="JADOBI010000015">
    <property type="protein sequence ID" value="MBF7982376.1"/>
    <property type="molecule type" value="Genomic_DNA"/>
</dbReference>
<dbReference type="InterPro" id="IPR050708">
    <property type="entry name" value="T6SS_VgrG/RHS"/>
</dbReference>
<keyword evidence="8" id="KW-1185">Reference proteome</keyword>
<dbReference type="RefSeq" id="WP_195816160.1">
    <property type="nucleotide sequence ID" value="NZ_JADOBI010000015.1"/>
</dbReference>
<dbReference type="Pfam" id="PF03527">
    <property type="entry name" value="RHS"/>
    <property type="match status" value="1"/>
</dbReference>
<protein>
    <submittedName>
        <fullName evidence="7">RHS domain-containing protein</fullName>
    </submittedName>
</protein>
<evidence type="ECO:0000313" key="7">
    <source>
        <dbReference type="EMBL" id="MBF7982376.1"/>
    </source>
</evidence>
<feature type="domain" description="Teneurin-like YD-shell" evidence="6">
    <location>
        <begin position="302"/>
        <end position="526"/>
    </location>
</feature>
<evidence type="ECO:0000256" key="1">
    <source>
        <dbReference type="ARBA" id="ARBA00009455"/>
    </source>
</evidence>
<reference evidence="7 8" key="1">
    <citation type="submission" date="2020-11" db="EMBL/GenBank/DDBJ databases">
        <title>Taxonomic investigation of Rahnella strains.</title>
        <authorList>
            <person name="Lee S.D."/>
        </authorList>
    </citation>
    <scope>NUCLEOTIDE SEQUENCE [LARGE SCALE GENOMIC DNA]</scope>
    <source>
        <strain evidence="7 8">SAP-17</strain>
    </source>
</reference>
<feature type="domain" description="DUF6531" evidence="5">
    <location>
        <begin position="46"/>
        <end position="123"/>
    </location>
</feature>
<evidence type="ECO:0000256" key="3">
    <source>
        <dbReference type="SAM" id="MobiDB-lite"/>
    </source>
</evidence>
<dbReference type="NCBIfam" id="TIGR01643">
    <property type="entry name" value="YD_repeat_2x"/>
    <property type="match status" value="4"/>
</dbReference>
<dbReference type="PANTHER" id="PTHR32305">
    <property type="match status" value="1"/>
</dbReference>
<feature type="compositionally biased region" description="Polar residues" evidence="3">
    <location>
        <begin position="591"/>
        <end position="617"/>
    </location>
</feature>
<dbReference type="Pfam" id="PF20148">
    <property type="entry name" value="DUF6531"/>
    <property type="match status" value="1"/>
</dbReference>
<proteinExistence type="inferred from homology"/>
<dbReference type="Gene3D" id="2.180.10.10">
    <property type="entry name" value="RHS repeat-associated core"/>
    <property type="match status" value="2"/>
</dbReference>
<evidence type="ECO:0000256" key="2">
    <source>
        <dbReference type="ARBA" id="ARBA00022737"/>
    </source>
</evidence>
<dbReference type="InterPro" id="IPR001826">
    <property type="entry name" value="RHS"/>
</dbReference>
<comment type="caution">
    <text evidence="7">The sequence shown here is derived from an EMBL/GenBank/DDBJ whole genome shotgun (WGS) entry which is preliminary data.</text>
</comment>
<dbReference type="InterPro" id="IPR045351">
    <property type="entry name" value="DUF6531"/>
</dbReference>